<dbReference type="GeneID" id="12984446"/>
<name>G4MKP8_PYRO7</name>
<protein>
    <submittedName>
        <fullName evidence="1">Uncharacterized protein</fullName>
    </submittedName>
</protein>
<evidence type="ECO:0000313" key="1">
    <source>
        <dbReference type="EMBL" id="EHA56738.1"/>
    </source>
</evidence>
<dbReference type="AlphaFoldDB" id="G4MKP8"/>
<dbReference type="InParanoid" id="G4MKP8"/>
<dbReference type="RefSeq" id="XP_003709350.1">
    <property type="nucleotide sequence ID" value="XM_003709302.1"/>
</dbReference>
<dbReference type="KEGG" id="mgr:MGG_16146"/>
<reference key="2">
    <citation type="submission" date="2011-05" db="EMBL/GenBank/DDBJ databases">
        <title>The Genome Sequence of Magnaporthe oryzae 70-15.</title>
        <authorList>
            <consortium name="The Broad Institute Genome Sequencing Platform"/>
            <person name="Ma L.-J."/>
            <person name="Dead R."/>
            <person name="Young S.K."/>
            <person name="Zeng Q."/>
            <person name="Gargeya S."/>
            <person name="Fitzgerald M."/>
            <person name="Haas B."/>
            <person name="Abouelleil A."/>
            <person name="Alvarado L."/>
            <person name="Arachchi H.M."/>
            <person name="Berlin A."/>
            <person name="Brown A."/>
            <person name="Chapman S.B."/>
            <person name="Chen Z."/>
            <person name="Dunbar C."/>
            <person name="Freedman E."/>
            <person name="Gearin G."/>
            <person name="Gellesch M."/>
            <person name="Goldberg J."/>
            <person name="Griggs A."/>
            <person name="Gujja S."/>
            <person name="Heiman D."/>
            <person name="Howarth C."/>
            <person name="Larson L."/>
            <person name="Lui A."/>
            <person name="MacDonald P.J.P."/>
            <person name="Mehta T."/>
            <person name="Montmayeur A."/>
            <person name="Murphy C."/>
            <person name="Neiman D."/>
            <person name="Pearson M."/>
            <person name="Priest M."/>
            <person name="Roberts A."/>
            <person name="Saif S."/>
            <person name="Shea T."/>
            <person name="Shenoy N."/>
            <person name="Sisk P."/>
            <person name="Stolte C."/>
            <person name="Sykes S."/>
            <person name="Yandava C."/>
            <person name="Wortman J."/>
            <person name="Nusbaum C."/>
            <person name="Birren B."/>
        </authorList>
    </citation>
    <scope>NUCLEOTIDE SEQUENCE</scope>
    <source>
        <strain>70-15</strain>
    </source>
</reference>
<dbReference type="VEuPathDB" id="FungiDB:MGG_16146"/>
<organism evidence="1 2">
    <name type="scientific">Pyricularia oryzae (strain 70-15 / ATCC MYA-4617 / FGSC 8958)</name>
    <name type="common">Rice blast fungus</name>
    <name type="synonym">Magnaporthe oryzae</name>
    <dbReference type="NCBI Taxonomy" id="242507"/>
    <lineage>
        <taxon>Eukaryota</taxon>
        <taxon>Fungi</taxon>
        <taxon>Dikarya</taxon>
        <taxon>Ascomycota</taxon>
        <taxon>Pezizomycotina</taxon>
        <taxon>Sordariomycetes</taxon>
        <taxon>Sordariomycetidae</taxon>
        <taxon>Magnaporthales</taxon>
        <taxon>Pyriculariaceae</taxon>
        <taxon>Pyricularia</taxon>
    </lineage>
</organism>
<accession>G4MKP8</accession>
<gene>
    <name evidence="1" type="ORF">MGG_16146</name>
</gene>
<dbReference type="EMBL" id="CM001231">
    <property type="protein sequence ID" value="EHA56738.1"/>
    <property type="molecule type" value="Genomic_DNA"/>
</dbReference>
<proteinExistence type="predicted"/>
<dbReference type="Proteomes" id="UP000009058">
    <property type="component" value="Chromosome 1"/>
</dbReference>
<sequence>MKLSTISDLPPKPRRPLVLNLHRLSRRHHQSQMILAILHLAVVPRGGNLLFLRLRHQSPRKLRKCHCRLWSHSVQFRHPQRCLRTKSFLRWYRLPNLQRQLPSHLHQKPRPRIRQYQS</sequence>
<dbReference type="HOGENOM" id="CLU_2073616_0_0_1"/>
<keyword evidence="2" id="KW-1185">Reference proteome</keyword>
<reference evidence="1 2" key="1">
    <citation type="journal article" date="2005" name="Nature">
        <title>The genome sequence of the rice blast fungus Magnaporthe grisea.</title>
        <authorList>
            <person name="Dean R.A."/>
            <person name="Talbot N.J."/>
            <person name="Ebbole D.J."/>
            <person name="Farman M.L."/>
            <person name="Mitchell T.K."/>
            <person name="Orbach M.J."/>
            <person name="Thon M."/>
            <person name="Kulkarni R."/>
            <person name="Xu J.R."/>
            <person name="Pan H."/>
            <person name="Read N.D."/>
            <person name="Lee Y.H."/>
            <person name="Carbone I."/>
            <person name="Brown D."/>
            <person name="Oh Y.Y."/>
            <person name="Donofrio N."/>
            <person name="Jeong J.S."/>
            <person name="Soanes D.M."/>
            <person name="Djonovic S."/>
            <person name="Kolomiets E."/>
            <person name="Rehmeyer C."/>
            <person name="Li W."/>
            <person name="Harding M."/>
            <person name="Kim S."/>
            <person name="Lebrun M.H."/>
            <person name="Bohnert H."/>
            <person name="Coughlan S."/>
            <person name="Butler J."/>
            <person name="Calvo S."/>
            <person name="Ma L.J."/>
            <person name="Nicol R."/>
            <person name="Purcell S."/>
            <person name="Nusbaum C."/>
            <person name="Galagan J.E."/>
            <person name="Birren B.W."/>
        </authorList>
    </citation>
    <scope>NUCLEOTIDE SEQUENCE [LARGE SCALE GENOMIC DNA]</scope>
    <source>
        <strain evidence="2">70-15 / ATCC MYA-4617 / FGSC 8958</strain>
    </source>
</reference>
<evidence type="ECO:0000313" key="2">
    <source>
        <dbReference type="Proteomes" id="UP000009058"/>
    </source>
</evidence>